<evidence type="ECO:0000313" key="3">
    <source>
        <dbReference type="Proteomes" id="UP000000758"/>
    </source>
</evidence>
<sequence>MNFLSSQLLDPTPFSTNSQNVHSGRGTTAMFSGKSRITAYAARDVQVDSIYRPSRVVMRLTVKFPRISHAPCVRPKALASATLEVILAIT</sequence>
<proteinExistence type="predicted"/>
<feature type="region of interest" description="Disordered" evidence="1">
    <location>
        <begin position="1"/>
        <end position="28"/>
    </location>
</feature>
<accession>A0RX00</accession>
<dbReference type="EnsemblBacteria" id="ABK77867">
    <property type="protein sequence ID" value="ABK77867"/>
    <property type="gene ID" value="CENSYa_1244"/>
</dbReference>
<protein>
    <submittedName>
        <fullName evidence="2">Uncharacterized protein</fullName>
    </submittedName>
</protein>
<dbReference type="AlphaFoldDB" id="A0RX00"/>
<gene>
    <name evidence="2" type="ordered locus">CENSYa_1244</name>
</gene>
<keyword evidence="3" id="KW-1185">Reference proteome</keyword>
<dbReference type="HOGENOM" id="CLU_2433711_0_0_2"/>
<dbReference type="Proteomes" id="UP000000758">
    <property type="component" value="Chromosome"/>
</dbReference>
<organism evidence="2 3">
    <name type="scientific">Cenarchaeum symbiosum (strain A)</name>
    <dbReference type="NCBI Taxonomy" id="414004"/>
    <lineage>
        <taxon>Archaea</taxon>
        <taxon>Nitrososphaerota</taxon>
        <taxon>Candidatus Cenarchaeales</taxon>
        <taxon>Candidatus Cenarchaeaceae</taxon>
        <taxon>Candidatus Cenarchaeum</taxon>
    </lineage>
</organism>
<evidence type="ECO:0000256" key="1">
    <source>
        <dbReference type="SAM" id="MobiDB-lite"/>
    </source>
</evidence>
<dbReference type="EMBL" id="DP000238">
    <property type="protein sequence ID" value="ABK77867.1"/>
    <property type="molecule type" value="Genomic_DNA"/>
</dbReference>
<name>A0RX00_CENSY</name>
<dbReference type="KEGG" id="csy:CENSYa_1244"/>
<evidence type="ECO:0000313" key="2">
    <source>
        <dbReference type="EMBL" id="ABK77867.1"/>
    </source>
</evidence>
<reference evidence="2 3" key="1">
    <citation type="journal article" date="2006" name="Proc. Natl. Acad. Sci. U.S.A.">
        <title>Genomic analysis of the uncultivated marine crenarchaeote Cenarchaeum symbiosum.</title>
        <authorList>
            <person name="Hallam S.J."/>
            <person name="Konstantinidis K.T."/>
            <person name="Putnam N."/>
            <person name="Schleper C."/>
            <person name="Watanabe Y."/>
            <person name="Sugahara J."/>
            <person name="Preston C."/>
            <person name="de la Torre J."/>
            <person name="Richardson P.M."/>
            <person name="DeLong E.F."/>
        </authorList>
    </citation>
    <scope>NUCLEOTIDE SEQUENCE [LARGE SCALE GENOMIC DNA]</scope>
    <source>
        <strain evidence="3">A</strain>
    </source>
</reference>